<dbReference type="Proteomes" id="UP000316621">
    <property type="component" value="Chromosome 4"/>
</dbReference>
<organism evidence="1 2">
    <name type="scientific">Papaver somniferum</name>
    <name type="common">Opium poppy</name>
    <dbReference type="NCBI Taxonomy" id="3469"/>
    <lineage>
        <taxon>Eukaryota</taxon>
        <taxon>Viridiplantae</taxon>
        <taxon>Streptophyta</taxon>
        <taxon>Embryophyta</taxon>
        <taxon>Tracheophyta</taxon>
        <taxon>Spermatophyta</taxon>
        <taxon>Magnoliopsida</taxon>
        <taxon>Ranunculales</taxon>
        <taxon>Papaveraceae</taxon>
        <taxon>Papaveroideae</taxon>
        <taxon>Papaver</taxon>
    </lineage>
</organism>
<accession>A0A4Y7JFG5</accession>
<keyword evidence="2" id="KW-1185">Reference proteome</keyword>
<dbReference type="Gramene" id="RZC58750">
    <property type="protein sequence ID" value="RZC58750"/>
    <property type="gene ID" value="C5167_006053"/>
</dbReference>
<dbReference type="AlphaFoldDB" id="A0A4Y7JFG5"/>
<proteinExistence type="predicted"/>
<evidence type="ECO:0000313" key="2">
    <source>
        <dbReference type="Proteomes" id="UP000316621"/>
    </source>
</evidence>
<name>A0A4Y7JFG5_PAPSO</name>
<evidence type="ECO:0000313" key="1">
    <source>
        <dbReference type="EMBL" id="RZC58750.1"/>
    </source>
</evidence>
<protein>
    <submittedName>
        <fullName evidence="1">Uncharacterized protein</fullName>
    </submittedName>
</protein>
<dbReference type="EMBL" id="CM010718">
    <property type="protein sequence ID" value="RZC58750.1"/>
    <property type="molecule type" value="Genomic_DNA"/>
</dbReference>
<reference evidence="1 2" key="1">
    <citation type="journal article" date="2018" name="Science">
        <title>The opium poppy genome and morphinan production.</title>
        <authorList>
            <person name="Guo L."/>
            <person name="Winzer T."/>
            <person name="Yang X."/>
            <person name="Li Y."/>
            <person name="Ning Z."/>
            <person name="He Z."/>
            <person name="Teodor R."/>
            <person name="Lu Y."/>
            <person name="Bowser T.A."/>
            <person name="Graham I.A."/>
            <person name="Ye K."/>
        </authorList>
    </citation>
    <scope>NUCLEOTIDE SEQUENCE [LARGE SCALE GENOMIC DNA]</scope>
    <source>
        <strain evidence="2">cv. HN1</strain>
        <tissue evidence="1">Leaves</tissue>
    </source>
</reference>
<sequence length="127" mass="14144">MKMNKSTISGTFLLEKSMGVLVLENLDIQTMHGEYGRLRGSGGDRKIDCGSGREASHTIHMYMSVCCCKELFMIHQPSVNGPTIPQWGWSWLIRMLDGITAMGLQKHYHDLQEGNAATEMQGNALLT</sequence>
<gene>
    <name evidence="1" type="ORF">C5167_006053</name>
</gene>